<dbReference type="InterPro" id="IPR051556">
    <property type="entry name" value="N-term/lysine_N-AcTrnsfr"/>
</dbReference>
<comment type="caution">
    <text evidence="4">The sequence shown here is derived from an EMBL/GenBank/DDBJ whole genome shotgun (WGS) entry which is preliminary data.</text>
</comment>
<evidence type="ECO:0000256" key="2">
    <source>
        <dbReference type="ARBA" id="ARBA00023315"/>
    </source>
</evidence>
<dbReference type="CDD" id="cd04301">
    <property type="entry name" value="NAT_SF"/>
    <property type="match status" value="1"/>
</dbReference>
<evidence type="ECO:0000313" key="5">
    <source>
        <dbReference type="Proteomes" id="UP000037778"/>
    </source>
</evidence>
<dbReference type="SUPFAM" id="SSF55729">
    <property type="entry name" value="Acyl-CoA N-acyltransferases (Nat)"/>
    <property type="match status" value="1"/>
</dbReference>
<accession>A0A0M9DD62</accession>
<keyword evidence="1 4" id="KW-0808">Transferase</keyword>
<dbReference type="GO" id="GO:0016747">
    <property type="term" value="F:acyltransferase activity, transferring groups other than amino-acyl groups"/>
    <property type="evidence" value="ECO:0007669"/>
    <property type="project" value="InterPro"/>
</dbReference>
<dbReference type="PATRIC" id="fig|148814.8.peg.23"/>
<evidence type="ECO:0000256" key="1">
    <source>
        <dbReference type="ARBA" id="ARBA00022679"/>
    </source>
</evidence>
<gene>
    <name evidence="4" type="primary">paiA</name>
    <name evidence="4" type="ORF">RZ71_04860</name>
</gene>
<organism evidence="4 5">
    <name type="scientific">Apilactobacillus kunkeei</name>
    <dbReference type="NCBI Taxonomy" id="148814"/>
    <lineage>
        <taxon>Bacteria</taxon>
        <taxon>Bacillati</taxon>
        <taxon>Bacillota</taxon>
        <taxon>Bacilli</taxon>
        <taxon>Lactobacillales</taxon>
        <taxon>Lactobacillaceae</taxon>
        <taxon>Apilactobacillus</taxon>
    </lineage>
</organism>
<dbReference type="PANTHER" id="PTHR42919:SF8">
    <property type="entry name" value="N-ALPHA-ACETYLTRANSFERASE 50"/>
    <property type="match status" value="1"/>
</dbReference>
<dbReference type="InterPro" id="IPR016181">
    <property type="entry name" value="Acyl_CoA_acyltransferase"/>
</dbReference>
<reference evidence="4 5" key="1">
    <citation type="journal article" date="2015" name="Genome Biol. Evol.">
        <title>Functionally Structured Genomes in Lactobacillus kunkeei Colonizing the Honey Crop and Food Products of Honeybees and Stingless Bees.</title>
        <authorList>
            <person name="Tamarit D."/>
            <person name="Ellegaard K.M."/>
            <person name="Wikander J."/>
            <person name="Olofsson T."/>
            <person name="Vasquez A."/>
            <person name="Andersson S.G."/>
        </authorList>
    </citation>
    <scope>NUCLEOTIDE SEQUENCE [LARGE SCALE GENOMIC DNA]</scope>
    <source>
        <strain evidence="4 5">LAko</strain>
    </source>
</reference>
<sequence length="170" mass="20045">MTEMKKVKLSDIYELRHISIETFKDTFGDDNSQQDLEEMFENNYGINQLKKEISDDKTDFEFIYVDNELAGYLKINIDDAQSEDMGSDYLEIERIYIRKNFKRRGLGSQFMSYAINAAKEANKRYIWLGVWENNINAISFYQVKGFTPFSEHIFVVGSDKQRDILMKKPI</sequence>
<feature type="domain" description="N-acetyltransferase" evidence="3">
    <location>
        <begin position="2"/>
        <end position="170"/>
    </location>
</feature>
<dbReference type="Pfam" id="PF00583">
    <property type="entry name" value="Acetyltransf_1"/>
    <property type="match status" value="1"/>
</dbReference>
<dbReference type="AlphaFoldDB" id="A0A0M9DD62"/>
<protein>
    <submittedName>
        <fullName evidence="4">Acetyl transferase, GNAT family/transcriptional regulator PaiA</fullName>
    </submittedName>
</protein>
<dbReference type="PANTHER" id="PTHR42919">
    <property type="entry name" value="N-ALPHA-ACETYLTRANSFERASE"/>
    <property type="match status" value="1"/>
</dbReference>
<evidence type="ECO:0000259" key="3">
    <source>
        <dbReference type="PROSITE" id="PS51186"/>
    </source>
</evidence>
<name>A0A0M9DD62_9LACO</name>
<keyword evidence="2" id="KW-0012">Acyltransferase</keyword>
<evidence type="ECO:0000313" key="4">
    <source>
        <dbReference type="EMBL" id="KOY77653.1"/>
    </source>
</evidence>
<dbReference type="RefSeq" id="WP_053791256.1">
    <property type="nucleotide sequence ID" value="NZ_JXCY01000001.1"/>
</dbReference>
<dbReference type="EMBL" id="JXCY01000001">
    <property type="protein sequence ID" value="KOY77653.1"/>
    <property type="molecule type" value="Genomic_DNA"/>
</dbReference>
<dbReference type="Gene3D" id="3.40.630.30">
    <property type="match status" value="1"/>
</dbReference>
<proteinExistence type="predicted"/>
<dbReference type="Proteomes" id="UP000037778">
    <property type="component" value="Unassembled WGS sequence"/>
</dbReference>
<dbReference type="InterPro" id="IPR000182">
    <property type="entry name" value="GNAT_dom"/>
</dbReference>
<dbReference type="PROSITE" id="PS51186">
    <property type="entry name" value="GNAT"/>
    <property type="match status" value="1"/>
</dbReference>
<keyword evidence="5" id="KW-1185">Reference proteome</keyword>